<keyword evidence="1" id="KW-0175">Coiled coil</keyword>
<evidence type="ECO:0000313" key="4">
    <source>
        <dbReference type="Proteomes" id="UP001295684"/>
    </source>
</evidence>
<feature type="region of interest" description="Disordered" evidence="2">
    <location>
        <begin position="1"/>
        <end position="43"/>
    </location>
</feature>
<gene>
    <name evidence="3" type="ORF">ECRASSUSDP1_LOCUS3261</name>
</gene>
<evidence type="ECO:0000313" key="3">
    <source>
        <dbReference type="EMBL" id="CAI2361945.1"/>
    </source>
</evidence>
<dbReference type="EMBL" id="CAMPGE010003122">
    <property type="protein sequence ID" value="CAI2361945.1"/>
    <property type="molecule type" value="Genomic_DNA"/>
</dbReference>
<name>A0AAD1U489_EUPCR</name>
<feature type="compositionally biased region" description="Low complexity" evidence="2">
    <location>
        <begin position="84"/>
        <end position="94"/>
    </location>
</feature>
<dbReference type="Proteomes" id="UP001295684">
    <property type="component" value="Unassembled WGS sequence"/>
</dbReference>
<feature type="region of interest" description="Disordered" evidence="2">
    <location>
        <begin position="516"/>
        <end position="541"/>
    </location>
</feature>
<feature type="region of interest" description="Disordered" evidence="2">
    <location>
        <begin position="74"/>
        <end position="97"/>
    </location>
</feature>
<keyword evidence="4" id="KW-1185">Reference proteome</keyword>
<dbReference type="AlphaFoldDB" id="A0AAD1U489"/>
<proteinExistence type="predicted"/>
<protein>
    <submittedName>
        <fullName evidence="3">Uncharacterized protein</fullName>
    </submittedName>
</protein>
<evidence type="ECO:0000256" key="1">
    <source>
        <dbReference type="SAM" id="Coils"/>
    </source>
</evidence>
<comment type="caution">
    <text evidence="3">The sequence shown here is derived from an EMBL/GenBank/DDBJ whole genome shotgun (WGS) entry which is preliminary data.</text>
</comment>
<sequence>MKVKHLSSARSTKNSYKQGGPLQSQPKGDYSNRQSSIFESKRKSVKSTLLKKSGKTLKEIYAINQNVKQCIDKKKGWSRKKSTSRSFTSNSLNSGRYNRKTISNQKLKKINDKVQAVLYPNTSVSKDKNNDIVVGLDFRHSFSHDFNYKESPDKNNSIHKRIISAGNKLNMVDSNLLRERGREIKIKKKKFHISSKPNREGARSEVSIYTPDTKTPATTYIDMKTQTEMCLLPQPKIQSIVIDSSEPTMRKSCRSQNPEMVNFIKLLKDLIRSGNIHTSVLTAFNESYDPSIYEKLSKENVILKQKYMNADKELGAVKQQKAKQEKSLKEIEANFKSQREKWQQEKEDFNQKISSLQEETEKMARRNQEMLEEIEFMKQREIERIQQLDLDDIDLISHSSQMQKHKYNEHVNHKNISKPNPLVPKLDFTKIFEQREKPNQKAALKETLYDEDITLSHKSDYVTPALQEGDYQSPSCVGSQYKEYFWEGSPRNTDDSEEVLRREELKLRKEEIINQSYYSSETDQERRLDDESATEEFGSFGGIIDDKDTSSEFIKDWMIRENISQVNHNSSTVD</sequence>
<evidence type="ECO:0000256" key="2">
    <source>
        <dbReference type="SAM" id="MobiDB-lite"/>
    </source>
</evidence>
<feature type="coiled-coil region" evidence="1">
    <location>
        <begin position="293"/>
        <end position="380"/>
    </location>
</feature>
<reference evidence="3" key="1">
    <citation type="submission" date="2023-07" db="EMBL/GenBank/DDBJ databases">
        <authorList>
            <consortium name="AG Swart"/>
            <person name="Singh M."/>
            <person name="Singh A."/>
            <person name="Seah K."/>
            <person name="Emmerich C."/>
        </authorList>
    </citation>
    <scope>NUCLEOTIDE SEQUENCE</scope>
    <source>
        <strain evidence="3">DP1</strain>
    </source>
</reference>
<feature type="compositionally biased region" description="Polar residues" evidence="2">
    <location>
        <begin position="8"/>
        <end position="38"/>
    </location>
</feature>
<accession>A0AAD1U489</accession>
<organism evidence="3 4">
    <name type="scientific">Euplotes crassus</name>
    <dbReference type="NCBI Taxonomy" id="5936"/>
    <lineage>
        <taxon>Eukaryota</taxon>
        <taxon>Sar</taxon>
        <taxon>Alveolata</taxon>
        <taxon>Ciliophora</taxon>
        <taxon>Intramacronucleata</taxon>
        <taxon>Spirotrichea</taxon>
        <taxon>Hypotrichia</taxon>
        <taxon>Euplotida</taxon>
        <taxon>Euplotidae</taxon>
        <taxon>Moneuplotes</taxon>
    </lineage>
</organism>